<evidence type="ECO:0000256" key="5">
    <source>
        <dbReference type="ARBA" id="ARBA00022741"/>
    </source>
</evidence>
<evidence type="ECO:0000256" key="1">
    <source>
        <dbReference type="ARBA" id="ARBA00006485"/>
    </source>
</evidence>
<dbReference type="GeneID" id="94838794"/>
<evidence type="ECO:0000256" key="2">
    <source>
        <dbReference type="ARBA" id="ARBA00012425"/>
    </source>
</evidence>
<evidence type="ECO:0000256" key="10">
    <source>
        <dbReference type="PROSITE-ProRule" id="PRU10141"/>
    </source>
</evidence>
<reference evidence="13" key="1">
    <citation type="submission" date="2016-10" db="EMBL/GenBank/DDBJ databases">
        <authorList>
            <person name="Benchimol M."/>
            <person name="Almeida L.G."/>
            <person name="Vasconcelos A.T."/>
            <person name="Perreira-Neves A."/>
            <person name="Rosa I.A."/>
            <person name="Tasca T."/>
            <person name="Bogo M.R."/>
            <person name="de Souza W."/>
        </authorList>
    </citation>
    <scope>NUCLEOTIDE SEQUENCE [LARGE SCALE GENOMIC DNA]</scope>
    <source>
        <strain evidence="13">K</strain>
    </source>
</reference>
<evidence type="ECO:0000256" key="6">
    <source>
        <dbReference type="ARBA" id="ARBA00022777"/>
    </source>
</evidence>
<dbReference type="EMBL" id="MLAK01000713">
    <property type="protein sequence ID" value="OHT06857.1"/>
    <property type="molecule type" value="Genomic_DNA"/>
</dbReference>
<dbReference type="GO" id="GO:0007165">
    <property type="term" value="P:signal transduction"/>
    <property type="evidence" value="ECO:0007669"/>
    <property type="project" value="TreeGrafter"/>
</dbReference>
<dbReference type="GO" id="GO:0005524">
    <property type="term" value="F:ATP binding"/>
    <property type="evidence" value="ECO:0007669"/>
    <property type="project" value="UniProtKB-UniRule"/>
</dbReference>
<dbReference type="Pfam" id="PF00069">
    <property type="entry name" value="Pkinase"/>
    <property type="match status" value="1"/>
</dbReference>
<organism evidence="13 14">
    <name type="scientific">Tritrichomonas foetus</name>
    <dbReference type="NCBI Taxonomy" id="1144522"/>
    <lineage>
        <taxon>Eukaryota</taxon>
        <taxon>Metamonada</taxon>
        <taxon>Parabasalia</taxon>
        <taxon>Tritrichomonadida</taxon>
        <taxon>Tritrichomonadidae</taxon>
        <taxon>Tritrichomonas</taxon>
    </lineage>
</organism>
<dbReference type="GO" id="GO:0000082">
    <property type="term" value="P:G1/S transition of mitotic cell cycle"/>
    <property type="evidence" value="ECO:0007669"/>
    <property type="project" value="TreeGrafter"/>
</dbReference>
<dbReference type="PANTHER" id="PTHR24056">
    <property type="entry name" value="CELL DIVISION PROTEIN KINASE"/>
    <property type="match status" value="1"/>
</dbReference>
<dbReference type="Gene3D" id="3.30.200.20">
    <property type="entry name" value="Phosphorylase Kinase, domain 1"/>
    <property type="match status" value="1"/>
</dbReference>
<dbReference type="AlphaFoldDB" id="A0A1J4K5X9"/>
<name>A0A1J4K5X9_9EUKA</name>
<dbReference type="FunFam" id="3.30.200.20:FF:000375">
    <property type="entry name" value="Cell division related protein kinase 2"/>
    <property type="match status" value="1"/>
</dbReference>
<dbReference type="InterPro" id="IPR000719">
    <property type="entry name" value="Prot_kinase_dom"/>
</dbReference>
<evidence type="ECO:0000259" key="12">
    <source>
        <dbReference type="PROSITE" id="PS50011"/>
    </source>
</evidence>
<dbReference type="GO" id="GO:0005634">
    <property type="term" value="C:nucleus"/>
    <property type="evidence" value="ECO:0007669"/>
    <property type="project" value="TreeGrafter"/>
</dbReference>
<dbReference type="GO" id="GO:0010389">
    <property type="term" value="P:regulation of G2/M transition of mitotic cell cycle"/>
    <property type="evidence" value="ECO:0007669"/>
    <property type="project" value="TreeGrafter"/>
</dbReference>
<dbReference type="GO" id="GO:0051301">
    <property type="term" value="P:cell division"/>
    <property type="evidence" value="ECO:0007669"/>
    <property type="project" value="UniProtKB-KW"/>
</dbReference>
<comment type="catalytic activity">
    <reaction evidence="9">
        <text>L-seryl-[protein] + ATP = O-phospho-L-seryl-[protein] + ADP + H(+)</text>
        <dbReference type="Rhea" id="RHEA:17989"/>
        <dbReference type="Rhea" id="RHEA-COMP:9863"/>
        <dbReference type="Rhea" id="RHEA-COMP:11604"/>
        <dbReference type="ChEBI" id="CHEBI:15378"/>
        <dbReference type="ChEBI" id="CHEBI:29999"/>
        <dbReference type="ChEBI" id="CHEBI:30616"/>
        <dbReference type="ChEBI" id="CHEBI:83421"/>
        <dbReference type="ChEBI" id="CHEBI:456216"/>
        <dbReference type="EC" id="2.7.11.22"/>
    </reaction>
</comment>
<sequence>MSLEDYTKNEKLGEGTYGVVYRAVENSTGEVVALKQMRLEQEEEGIPVTAIREVALLRNLSHPNILAVKDIICSKGSLTLVSEYLNFDLRKYLNCTRSGLDPALLKSYAFQLLCGICYLHSNRIMHRDMKPQNLLINRSGFLKICDFGLARMFSLHPRRYTHEVVTLWYRPPELLLGAQDYDISIDIWGAGCIIAEMVHGKVLFEGDSEIDELFHIFRVKGTPDALSWPDFTKLPNYSPTFPTFPPKNLGEVVGTKDALLADLLDKLLQINPEKRLSAKAALSHPYFADVPPKLISICLPQGVTLDQKNV</sequence>
<dbReference type="EC" id="2.7.11.22" evidence="2"/>
<dbReference type="GO" id="GO:0005737">
    <property type="term" value="C:cytoplasm"/>
    <property type="evidence" value="ECO:0007669"/>
    <property type="project" value="TreeGrafter"/>
</dbReference>
<dbReference type="Gene3D" id="1.10.510.10">
    <property type="entry name" value="Transferase(Phosphotransferase) domain 1"/>
    <property type="match status" value="1"/>
</dbReference>
<dbReference type="InterPro" id="IPR017441">
    <property type="entry name" value="Protein_kinase_ATP_BS"/>
</dbReference>
<proteinExistence type="inferred from homology"/>
<dbReference type="PROSITE" id="PS50011">
    <property type="entry name" value="PROTEIN_KINASE_DOM"/>
    <property type="match status" value="1"/>
</dbReference>
<dbReference type="SUPFAM" id="SSF56112">
    <property type="entry name" value="Protein kinase-like (PK-like)"/>
    <property type="match status" value="1"/>
</dbReference>
<keyword evidence="14" id="KW-1185">Reference proteome</keyword>
<evidence type="ECO:0000256" key="9">
    <source>
        <dbReference type="ARBA" id="ARBA00048367"/>
    </source>
</evidence>
<evidence type="ECO:0000256" key="8">
    <source>
        <dbReference type="ARBA" id="ARBA00047811"/>
    </source>
</evidence>
<dbReference type="RefSeq" id="XP_068359993.1">
    <property type="nucleotide sequence ID" value="XM_068504090.1"/>
</dbReference>
<dbReference type="VEuPathDB" id="TrichDB:TRFO_25030"/>
<keyword evidence="7 10" id="KW-0067">ATP-binding</keyword>
<comment type="similarity">
    <text evidence="1">Belongs to the protein kinase superfamily. CMGC Ser/Thr protein kinase family. CDC2/CDKX subfamily.</text>
</comment>
<evidence type="ECO:0000313" key="13">
    <source>
        <dbReference type="EMBL" id="OHT06857.1"/>
    </source>
</evidence>
<dbReference type="InterPro" id="IPR008271">
    <property type="entry name" value="Ser/Thr_kinase_AS"/>
</dbReference>
<evidence type="ECO:0000256" key="4">
    <source>
        <dbReference type="ARBA" id="ARBA00022679"/>
    </source>
</evidence>
<evidence type="ECO:0000256" key="11">
    <source>
        <dbReference type="RuleBase" id="RU000304"/>
    </source>
</evidence>
<keyword evidence="13" id="KW-0131">Cell cycle</keyword>
<evidence type="ECO:0000313" key="14">
    <source>
        <dbReference type="Proteomes" id="UP000179807"/>
    </source>
</evidence>
<dbReference type="OrthoDB" id="1732493at2759"/>
<dbReference type="GO" id="GO:0004693">
    <property type="term" value="F:cyclin-dependent protein serine/threonine kinase activity"/>
    <property type="evidence" value="ECO:0007669"/>
    <property type="project" value="UniProtKB-EC"/>
</dbReference>
<dbReference type="FunFam" id="1.10.510.10:FF:000611">
    <property type="entry name" value="CMGC family protein kinase"/>
    <property type="match status" value="1"/>
</dbReference>
<feature type="binding site" evidence="10">
    <location>
        <position position="35"/>
    </location>
    <ligand>
        <name>ATP</name>
        <dbReference type="ChEBI" id="CHEBI:30616"/>
    </ligand>
</feature>
<accession>A0A1J4K5X9</accession>
<dbReference type="PROSITE" id="PS00108">
    <property type="entry name" value="PROTEIN_KINASE_ST"/>
    <property type="match status" value="1"/>
</dbReference>
<dbReference type="GO" id="GO:0010468">
    <property type="term" value="P:regulation of gene expression"/>
    <property type="evidence" value="ECO:0007669"/>
    <property type="project" value="TreeGrafter"/>
</dbReference>
<evidence type="ECO:0000256" key="7">
    <source>
        <dbReference type="ARBA" id="ARBA00022840"/>
    </source>
</evidence>
<keyword evidence="13" id="KW-0132">Cell division</keyword>
<dbReference type="Proteomes" id="UP000179807">
    <property type="component" value="Unassembled WGS sequence"/>
</dbReference>
<comment type="caution">
    <text evidence="13">The sequence shown here is derived from an EMBL/GenBank/DDBJ whole genome shotgun (WGS) entry which is preliminary data.</text>
</comment>
<keyword evidence="4" id="KW-0808">Transferase</keyword>
<evidence type="ECO:0000256" key="3">
    <source>
        <dbReference type="ARBA" id="ARBA00022527"/>
    </source>
</evidence>
<dbReference type="InterPro" id="IPR050108">
    <property type="entry name" value="CDK"/>
</dbReference>
<gene>
    <name evidence="13" type="primary">CDC2A</name>
    <name evidence="13" type="ORF">TRFO_25030</name>
</gene>
<dbReference type="GO" id="GO:0030332">
    <property type="term" value="F:cyclin binding"/>
    <property type="evidence" value="ECO:0007669"/>
    <property type="project" value="TreeGrafter"/>
</dbReference>
<keyword evidence="5 10" id="KW-0547">Nucleotide-binding</keyword>
<dbReference type="PANTHER" id="PTHR24056:SF254">
    <property type="entry name" value="CYCLIN-DEPENDENT KINASE 2"/>
    <property type="match status" value="1"/>
</dbReference>
<protein>
    <recommendedName>
        <fullName evidence="2">cyclin-dependent kinase</fullName>
        <ecNumber evidence="2">2.7.11.22</ecNumber>
    </recommendedName>
</protein>
<dbReference type="CDD" id="cd07829">
    <property type="entry name" value="STKc_CDK_like"/>
    <property type="match status" value="1"/>
</dbReference>
<dbReference type="GO" id="GO:0000307">
    <property type="term" value="C:cyclin-dependent protein kinase holoenzyme complex"/>
    <property type="evidence" value="ECO:0007669"/>
    <property type="project" value="TreeGrafter"/>
</dbReference>
<dbReference type="InterPro" id="IPR011009">
    <property type="entry name" value="Kinase-like_dom_sf"/>
</dbReference>
<dbReference type="SMART" id="SM00220">
    <property type="entry name" value="S_TKc"/>
    <property type="match status" value="1"/>
</dbReference>
<dbReference type="PROSITE" id="PS00107">
    <property type="entry name" value="PROTEIN_KINASE_ATP"/>
    <property type="match status" value="1"/>
</dbReference>
<comment type="catalytic activity">
    <reaction evidence="8">
        <text>L-threonyl-[protein] + ATP = O-phospho-L-threonyl-[protein] + ADP + H(+)</text>
        <dbReference type="Rhea" id="RHEA:46608"/>
        <dbReference type="Rhea" id="RHEA-COMP:11060"/>
        <dbReference type="Rhea" id="RHEA-COMP:11605"/>
        <dbReference type="ChEBI" id="CHEBI:15378"/>
        <dbReference type="ChEBI" id="CHEBI:30013"/>
        <dbReference type="ChEBI" id="CHEBI:30616"/>
        <dbReference type="ChEBI" id="CHEBI:61977"/>
        <dbReference type="ChEBI" id="CHEBI:456216"/>
        <dbReference type="EC" id="2.7.11.22"/>
    </reaction>
</comment>
<feature type="domain" description="Protein kinase" evidence="12">
    <location>
        <begin position="6"/>
        <end position="287"/>
    </location>
</feature>
<keyword evidence="6" id="KW-0418">Kinase</keyword>
<keyword evidence="3 11" id="KW-0723">Serine/threonine-protein kinase</keyword>